<dbReference type="Proteomes" id="UP000199065">
    <property type="component" value="Unassembled WGS sequence"/>
</dbReference>
<gene>
    <name evidence="3" type="ORF">SAMN05660282_00193</name>
</gene>
<evidence type="ECO:0000313" key="4">
    <source>
        <dbReference type="Proteomes" id="UP000199065"/>
    </source>
</evidence>
<sequence>MRRDYSAFDRLAAEIREFLDHPEWACLGSDNPYAEHVRGINLAALEMWRGLLPKDDNDIDTVLQIAATMTAETLGRTRRYLHAAATLEELPQLLHQVRARGHLNMERLSFVHAGLAGVPKEILERLDPLLCEFFTATEKRQVLPGETAIKNFIRAQLLDLCPEVLEKQEEEKPAPETDAVRVRANADGSGRINISLTHDEAHELHKIIQSVARKEEVSAKEALLMLARKQTKAKIVLTLWGPQHGEPEYLHGAGFMKKSSQLLWKDRITHTLDLRGADSAVREAYDPTPEQAAYVRGRDGTCRAPGCQVSAEECDLDHVIEYDLGGVTTASNLQCLCRKHHNQKSDGRIRVFMHHRGTCQWFYPNGRMVSTQPCGPLAAPAKRPRWGREWRSTRTRMEMRPKPPKKKPGPKGGAARKSKPKSSRNASSASPRERSNR</sequence>
<feature type="compositionally biased region" description="Basic and acidic residues" evidence="1">
    <location>
        <begin position="386"/>
        <end position="401"/>
    </location>
</feature>
<accession>A0A1I2PTI6</accession>
<dbReference type="GO" id="GO:0003676">
    <property type="term" value="F:nucleic acid binding"/>
    <property type="evidence" value="ECO:0007669"/>
    <property type="project" value="InterPro"/>
</dbReference>
<dbReference type="Gene3D" id="1.10.30.50">
    <property type="match status" value="1"/>
</dbReference>
<dbReference type="OrthoDB" id="4413566at2"/>
<dbReference type="Pfam" id="PF01844">
    <property type="entry name" value="HNH"/>
    <property type="match status" value="1"/>
</dbReference>
<feature type="region of interest" description="Disordered" evidence="1">
    <location>
        <begin position="374"/>
        <end position="437"/>
    </location>
</feature>
<evidence type="ECO:0000259" key="2">
    <source>
        <dbReference type="SMART" id="SM00507"/>
    </source>
</evidence>
<reference evidence="3 4" key="1">
    <citation type="submission" date="2016-10" db="EMBL/GenBank/DDBJ databases">
        <authorList>
            <person name="de Groot N.N."/>
        </authorList>
    </citation>
    <scope>NUCLEOTIDE SEQUENCE [LARGE SCALE GENOMIC DNA]</scope>
    <source>
        <strain>J11</strain>
        <strain evidence="4">PG 39</strain>
    </source>
</reference>
<protein>
    <submittedName>
        <fullName evidence="3">HNH endonuclease</fullName>
    </submittedName>
</protein>
<dbReference type="CDD" id="cd00085">
    <property type="entry name" value="HNHc"/>
    <property type="match status" value="1"/>
</dbReference>
<dbReference type="RefSeq" id="WP_092283486.1">
    <property type="nucleotide sequence ID" value="NZ_FOPJ01000001.1"/>
</dbReference>
<name>A0A1I2PTI6_9CORY</name>
<proteinExistence type="predicted"/>
<keyword evidence="3" id="KW-0255">Endonuclease</keyword>
<keyword evidence="3" id="KW-0540">Nuclease</keyword>
<keyword evidence="4" id="KW-1185">Reference proteome</keyword>
<dbReference type="EMBL" id="FOPJ01000001">
    <property type="protein sequence ID" value="SFG18693.1"/>
    <property type="molecule type" value="Genomic_DNA"/>
</dbReference>
<dbReference type="STRING" id="185761.SAMN05660282_00193"/>
<dbReference type="InterPro" id="IPR003615">
    <property type="entry name" value="HNH_nuc"/>
</dbReference>
<feature type="domain" description="HNH nuclease" evidence="2">
    <location>
        <begin position="290"/>
        <end position="342"/>
    </location>
</feature>
<evidence type="ECO:0000256" key="1">
    <source>
        <dbReference type="SAM" id="MobiDB-lite"/>
    </source>
</evidence>
<evidence type="ECO:0000313" key="3">
    <source>
        <dbReference type="EMBL" id="SFG18693.1"/>
    </source>
</evidence>
<dbReference type="AlphaFoldDB" id="A0A1I2PTI6"/>
<organism evidence="3 4">
    <name type="scientific">Corynebacterium spheniscorum</name>
    <dbReference type="NCBI Taxonomy" id="185761"/>
    <lineage>
        <taxon>Bacteria</taxon>
        <taxon>Bacillati</taxon>
        <taxon>Actinomycetota</taxon>
        <taxon>Actinomycetes</taxon>
        <taxon>Mycobacteriales</taxon>
        <taxon>Corynebacteriaceae</taxon>
        <taxon>Corynebacterium</taxon>
    </lineage>
</organism>
<dbReference type="GO" id="GO:0008270">
    <property type="term" value="F:zinc ion binding"/>
    <property type="evidence" value="ECO:0007669"/>
    <property type="project" value="InterPro"/>
</dbReference>
<feature type="compositionally biased region" description="Basic residues" evidence="1">
    <location>
        <begin position="402"/>
        <end position="422"/>
    </location>
</feature>
<keyword evidence="3" id="KW-0378">Hydrolase</keyword>
<dbReference type="SMART" id="SM00507">
    <property type="entry name" value="HNHc"/>
    <property type="match status" value="1"/>
</dbReference>
<dbReference type="GO" id="GO:0004519">
    <property type="term" value="F:endonuclease activity"/>
    <property type="evidence" value="ECO:0007669"/>
    <property type="project" value="UniProtKB-KW"/>
</dbReference>
<dbReference type="InterPro" id="IPR002711">
    <property type="entry name" value="HNH"/>
</dbReference>